<sequence>MHMCLLLLSGITLTSASGLQSIFPEMKQYTYELKTNVSTGILGSDTYWTLSGRLMVVVYDNYTRVRFKLDDLKTSLHISHRYLDIPHESGESTRYLEQPWEVDYRENGFINGIYVGNETTWSLNMKRAISINFQLKKDLGSYSSDEPCLYGSCRMLYTSSGSGSRIKKYSTMQMSAGAERSWSSVPWSNDYGRAVPETISTSARIYELDEHGLTSLYTNGDFLFRVHDHILTVSTELSLYLHEDSPAESVKKLYITRENIEYEPTDFNNPTNGILERTQDYLKKRTYGVLMKIVMKGIDADNIVRNESLIHSLDFVDLLDSVSQLSYDSLKKVFDDLVLGTSYDLETARNIFLEVLPHSRSDASARFIKYIVVEEKKNVEDAALLSLIRKLPFNVANHSQSLLEELEALSKLGLDFSVDIRHAGILSFAILAYKTAEADRVKQDYFDNIVVKYFRMYSDCPQYLDRMVWLQGLCSLGYTADSYIKTIYGDSSRNRHERLWAALACGQDPRGFVALETNLPILTNDSEHIQLRIAALHAILSSDIRPADFLFIHNYITISNSDQLKRFWFTTIKSLETNPHFEGYKSILHYVPFVSKLVTNPDTTFWATNNYVVTNDDELGPGLQLFSIGEESGGMPAMISATFTSGGRRPYQASMYLIAEGVSSHMFKRMRKLTTKDATVETLIKVLEKMKIWTLKTPEEVHIDLVIKVQDKTVFATHVNQTRFNNWNGHDMAKSIMEFLRFGSHINQQMVYYPMQMDIDLPTELGTPIRLRSSTLSFTSVRGNLTAPPDPILDLDWENDLHIRFQGTQVISLSTFAPILQSEHVARVQRSVVAHLPIKFNITLQSSTRSIAFTWLNPFAQRAGIAMHSRAQITLEHGHIKDAYTVTSKPISNVNEKGIFFDCEQQTSGAEVIEQYLMSKIINYNTPQSQNSLVDTIHQLTPLPGCGLILPPTRQDQGGDEVIKVKFSLGDVSLERVDRVEANFGVLLSYYSFDEQDIYLKIDSNTKVKSAGRNVSVEWHLYVKQPHATDPQKTHWKLCYSENDRSHAPADQDITITPAEYEGRVVITYRSSDRFISCATDDGSRIDLHYRGLPKYVGGTLERQMEMEIMGEKLHDFDLLPKLGLLGGTPAGQIIGSMEKDSINAIVLIKERNGVASIVVNRGPEMQFKSESLAWLLDNLTITQLMKKFGIYRECKVHSTTVETLSGSVDQLQPLQCAETLLLADCSEVPSFVILRQKDGGIKMYDVDHSAADNRTTAGSPLVPINDGVRIVSESTGVLIYKKHNETTILVPFAYLDTVCGECVGQNDFNDC</sequence>
<organism evidence="5 6">
    <name type="scientific">Leptidea sinapis</name>
    <dbReference type="NCBI Taxonomy" id="189913"/>
    <lineage>
        <taxon>Eukaryota</taxon>
        <taxon>Metazoa</taxon>
        <taxon>Ecdysozoa</taxon>
        <taxon>Arthropoda</taxon>
        <taxon>Hexapoda</taxon>
        <taxon>Insecta</taxon>
        <taxon>Pterygota</taxon>
        <taxon>Neoptera</taxon>
        <taxon>Endopterygota</taxon>
        <taxon>Lepidoptera</taxon>
        <taxon>Glossata</taxon>
        <taxon>Ditrysia</taxon>
        <taxon>Papilionoidea</taxon>
        <taxon>Pieridae</taxon>
        <taxon>Dismorphiinae</taxon>
        <taxon>Leptidea</taxon>
    </lineage>
</organism>
<reference evidence="5 6" key="1">
    <citation type="submission" date="2017-07" db="EMBL/GenBank/DDBJ databases">
        <authorList>
            <person name="Talla V."/>
            <person name="Backstrom N."/>
        </authorList>
    </citation>
    <scope>NUCLEOTIDE SEQUENCE [LARGE SCALE GENOMIC DNA]</scope>
</reference>
<dbReference type="Pfam" id="PF09172">
    <property type="entry name" value="Vit_open_b-sht"/>
    <property type="match status" value="1"/>
</dbReference>
<keyword evidence="1 3" id="KW-0732">Signal</keyword>
<dbReference type="SMART" id="SM00638">
    <property type="entry name" value="LPD_N"/>
    <property type="match status" value="1"/>
</dbReference>
<protein>
    <recommendedName>
        <fullName evidence="4">Vitellogenin domain-containing protein</fullName>
    </recommendedName>
</protein>
<dbReference type="EMBL" id="FZQP02000027">
    <property type="protein sequence ID" value="VVC86837.1"/>
    <property type="molecule type" value="Genomic_DNA"/>
</dbReference>
<dbReference type="InterPro" id="IPR015816">
    <property type="entry name" value="Vitellinogen_b-sht_N"/>
</dbReference>
<evidence type="ECO:0000256" key="2">
    <source>
        <dbReference type="PROSITE-ProRule" id="PRU00557"/>
    </source>
</evidence>
<dbReference type="GO" id="GO:0005319">
    <property type="term" value="F:lipid transporter activity"/>
    <property type="evidence" value="ECO:0007669"/>
    <property type="project" value="InterPro"/>
</dbReference>
<dbReference type="PROSITE" id="PS51211">
    <property type="entry name" value="VITELLOGENIN"/>
    <property type="match status" value="1"/>
</dbReference>
<evidence type="ECO:0000313" key="6">
    <source>
        <dbReference type="Proteomes" id="UP000324832"/>
    </source>
</evidence>
<evidence type="ECO:0000313" key="5">
    <source>
        <dbReference type="EMBL" id="VVC86837.1"/>
    </source>
</evidence>
<dbReference type="InterPro" id="IPR015819">
    <property type="entry name" value="Lipid_transp_b-sht_shell"/>
</dbReference>
<dbReference type="InterPro" id="IPR001747">
    <property type="entry name" value="Vitellogenin_N"/>
</dbReference>
<dbReference type="InterPro" id="IPR050733">
    <property type="entry name" value="Vitellogenin/Apolipophorin"/>
</dbReference>
<keyword evidence="6" id="KW-1185">Reference proteome</keyword>
<feature type="domain" description="Vitellogenin" evidence="4">
    <location>
        <begin position="23"/>
        <end position="639"/>
    </location>
</feature>
<evidence type="ECO:0000256" key="3">
    <source>
        <dbReference type="SAM" id="SignalP"/>
    </source>
</evidence>
<evidence type="ECO:0000259" key="4">
    <source>
        <dbReference type="PROSITE" id="PS51211"/>
    </source>
</evidence>
<feature type="signal peptide" evidence="3">
    <location>
        <begin position="1"/>
        <end position="16"/>
    </location>
</feature>
<dbReference type="PANTHER" id="PTHR23345">
    <property type="entry name" value="VITELLOGENIN-RELATED"/>
    <property type="match status" value="1"/>
</dbReference>
<dbReference type="InterPro" id="IPR011030">
    <property type="entry name" value="Lipovitellin_superhlx_dom"/>
</dbReference>
<feature type="chain" id="PRO_5022752198" description="Vitellogenin domain-containing protein" evidence="3">
    <location>
        <begin position="17"/>
        <end position="1312"/>
    </location>
</feature>
<proteinExistence type="predicted"/>
<name>A0A5E4PP23_9NEOP</name>
<dbReference type="Pfam" id="PF01347">
    <property type="entry name" value="Vitellogenin_N"/>
    <property type="match status" value="1"/>
</dbReference>
<dbReference type="SUPFAM" id="SSF56968">
    <property type="entry name" value="Lipovitellin-phosvitin complex, beta-sheet shell regions"/>
    <property type="match status" value="2"/>
</dbReference>
<dbReference type="SUPFAM" id="SSF48431">
    <property type="entry name" value="Lipovitellin-phosvitin complex, superhelical domain"/>
    <property type="match status" value="1"/>
</dbReference>
<comment type="caution">
    <text evidence="2">Lacks conserved residue(s) required for the propagation of feature annotation.</text>
</comment>
<accession>A0A5E4PP23</accession>
<dbReference type="InterPro" id="IPR015255">
    <property type="entry name" value="Vitellinogen_open_b-sht"/>
</dbReference>
<dbReference type="PANTHER" id="PTHR23345:SF33">
    <property type="entry name" value="CROSSVEINLESS D"/>
    <property type="match status" value="1"/>
</dbReference>
<dbReference type="Proteomes" id="UP000324832">
    <property type="component" value="Unassembled WGS sequence"/>
</dbReference>
<evidence type="ECO:0000256" key="1">
    <source>
        <dbReference type="ARBA" id="ARBA00022729"/>
    </source>
</evidence>
<dbReference type="Gene3D" id="1.25.10.20">
    <property type="entry name" value="Vitellinogen, superhelical"/>
    <property type="match status" value="1"/>
</dbReference>
<dbReference type="Gene3D" id="2.20.80.10">
    <property type="entry name" value="Lipovitellin-phosvitin complex, chain A, domain 4"/>
    <property type="match status" value="1"/>
</dbReference>
<gene>
    <name evidence="5" type="ORF">LSINAPIS_LOCUS584</name>
</gene>
<dbReference type="Gene3D" id="2.30.230.10">
    <property type="entry name" value="Lipovitellin, beta-sheet shell regions, chain A"/>
    <property type="match status" value="1"/>
</dbReference>
<dbReference type="SMART" id="SM01169">
    <property type="entry name" value="DUF1943"/>
    <property type="match status" value="1"/>
</dbReference>